<keyword evidence="2" id="KW-0813">Transport</keyword>
<feature type="transmembrane region" description="Helical" evidence="7">
    <location>
        <begin position="93"/>
        <end position="119"/>
    </location>
</feature>
<keyword evidence="11" id="KW-1185">Reference proteome</keyword>
<feature type="compositionally biased region" description="Basic and acidic residues" evidence="6">
    <location>
        <begin position="615"/>
        <end position="630"/>
    </location>
</feature>
<evidence type="ECO:0000256" key="2">
    <source>
        <dbReference type="ARBA" id="ARBA00022448"/>
    </source>
</evidence>
<feature type="domain" description="SMP-LTD" evidence="9">
    <location>
        <begin position="194"/>
        <end position="428"/>
    </location>
</feature>
<keyword evidence="4" id="KW-0446">Lipid-binding</keyword>
<feature type="region of interest" description="Disordered" evidence="6">
    <location>
        <begin position="1130"/>
        <end position="1187"/>
    </location>
</feature>
<dbReference type="Pfam" id="PF25331">
    <property type="entry name" value="C2_Mug190_3rd"/>
    <property type="match status" value="1"/>
</dbReference>
<sequence>MPNQDESAASPGKSREREVTDPITRRPLLIHDPSSSDLDKISLGQLDPSTAHQSSSNSHDGDRSSMEDLIRRETSQPWWTDPDDSGRRFRTRFALFAGAAAGLGGSASILLSSMLGRLFSGGGGPSGSGGGGRLVWTDLLVGSLGCTVIALATAGFAFYHDILDYVSQKPKDEARERPEIPKEKPSAKPSSQIDPESALWFNSFLSTLWPIVNPILFTSLSDMLEDALQASLPKFIHGVRVADIGQGKEPIRILGIRALDAFEHGVKSMGEESPSENDDKDPEVLDGNYVNLELALAYRARSAVPRDGNNTPSGKSHRDLKTQSLNMHLLIEFYLSGPGMIVFPVFVEVTGFVGTTRTRLQLTPDPPFLSVLTLTFLGQPKVTISVTPLAKNFMNMMDIPFLNSFIQSSIDSVMNSYVAPRSITLDLKSMLTGKEKVDTDTSGVVVVVVKSAEGFKDGDAIKAWKVWKGEDGERERKGDVYVTVGWGKWGKVLWKTRVIQDEGNPVWEETVTLLVGPAETNAKEKIKLQLWDSDRFTAHDNLGSVEVFLEDIMRSKETINTLTTRTDPLYGEDGSKWPGTLTWSCGYFRKTGLDELEKSLENSQRRQQQQHQHQHQKEQSDEQAHVKHDQDDQDEEPPTNPVSELKSSMDQIVSDIHDSPSHSEESKESISKTRKDKEREAIDDLIAGSPPCDEWPSGILSVRVSQISGVEVQKTRGRTANEELKSGETDVGKGEEEGDAPSPYCMIVINHQSVYRTRTKMKERDPYYDAGTERFIPSWLTSMVMIAVRDYRQYESHPLIGVVFLPLRQLFLSRQRSQITDTFPLQGGIGCGRLKFEIVFRSLRIPRDAFTSHGTGGGGALGQAPVPGLFGWDMGTLEVYPETIRFKPDSGQDSAAVGLEGCKIVLRTLYGKGKVIPNPDSSSSQWTTKRAAAAATATAKTRGTNDGKPKPPTPLRLAVLKRFSSCVLVQFKKHHHVLGHKTEAFGTLWLRDVPDDGGNVGSHETDSDDDGEGQGQEVVLEIWEKNEDAMAWARFNYNRHGVAEVRGSVLNEGGQEQHRGDDDDDGKGKRPGGPNPTKLGELRMRVRFWPGLSGYHHHLAKREKSLGEVMEMLDCAENSKDEIRADLGLRFDGGDEDADSSSSSSSSSSSDEEGEDGSGEGEEGEEGSKKGRIGSVGSNVSGLKEAAKDYKARKGELHRKHRGLMQWGFARKLAWVGHEAEDKSNEIKGKIVGRMKHENGNGLAGGIEKEA</sequence>
<organism evidence="10 11">
    <name type="scientific">Dendrothele bispora (strain CBS 962.96)</name>
    <dbReference type="NCBI Taxonomy" id="1314807"/>
    <lineage>
        <taxon>Eukaryota</taxon>
        <taxon>Fungi</taxon>
        <taxon>Dikarya</taxon>
        <taxon>Basidiomycota</taxon>
        <taxon>Agaricomycotina</taxon>
        <taxon>Agaricomycetes</taxon>
        <taxon>Agaricomycetidae</taxon>
        <taxon>Agaricales</taxon>
        <taxon>Agaricales incertae sedis</taxon>
        <taxon>Dendrothele</taxon>
    </lineage>
</organism>
<feature type="compositionally biased region" description="Polar residues" evidence="6">
    <location>
        <begin position="641"/>
        <end position="651"/>
    </location>
</feature>
<feature type="region of interest" description="Disordered" evidence="6">
    <location>
        <begin position="599"/>
        <end position="676"/>
    </location>
</feature>
<feature type="region of interest" description="Disordered" evidence="6">
    <location>
        <begin position="715"/>
        <end position="739"/>
    </location>
</feature>
<evidence type="ECO:0008006" key="12">
    <source>
        <dbReference type="Google" id="ProtNLM"/>
    </source>
</evidence>
<dbReference type="PROSITE" id="PS51847">
    <property type="entry name" value="SMP"/>
    <property type="match status" value="1"/>
</dbReference>
<dbReference type="OrthoDB" id="419768at2759"/>
<dbReference type="InterPro" id="IPR057349">
    <property type="entry name" value="C2_Mug190_3rd"/>
</dbReference>
<feature type="compositionally biased region" description="Basic and acidic residues" evidence="6">
    <location>
        <begin position="170"/>
        <end position="186"/>
    </location>
</feature>
<evidence type="ECO:0000256" key="1">
    <source>
        <dbReference type="ARBA" id="ARBA00004370"/>
    </source>
</evidence>
<dbReference type="InterPro" id="IPR035892">
    <property type="entry name" value="C2_domain_sf"/>
</dbReference>
<feature type="region of interest" description="Disordered" evidence="6">
    <location>
        <begin position="1"/>
        <end position="68"/>
    </location>
</feature>
<keyword evidence="7" id="KW-1133">Transmembrane helix</keyword>
<evidence type="ECO:0000256" key="4">
    <source>
        <dbReference type="ARBA" id="ARBA00023121"/>
    </source>
</evidence>
<dbReference type="EMBL" id="ML180269">
    <property type="protein sequence ID" value="THU78065.1"/>
    <property type="molecule type" value="Genomic_DNA"/>
</dbReference>
<feature type="transmembrane region" description="Helical" evidence="7">
    <location>
        <begin position="139"/>
        <end position="159"/>
    </location>
</feature>
<feature type="compositionally biased region" description="Basic and acidic residues" evidence="6">
    <location>
        <begin position="719"/>
        <end position="735"/>
    </location>
</feature>
<dbReference type="Gene3D" id="2.60.40.150">
    <property type="entry name" value="C2 domain"/>
    <property type="match status" value="2"/>
</dbReference>
<dbReference type="InterPro" id="IPR031468">
    <property type="entry name" value="SMP_LBD"/>
</dbReference>
<gene>
    <name evidence="10" type="ORF">K435DRAFT_786410</name>
</gene>
<comment type="subcellular location">
    <subcellularLocation>
        <location evidence="1">Membrane</location>
    </subcellularLocation>
</comment>
<dbReference type="Pfam" id="PF00168">
    <property type="entry name" value="C2"/>
    <property type="match status" value="2"/>
</dbReference>
<feature type="compositionally biased region" description="Basic and acidic residues" evidence="6">
    <location>
        <begin position="655"/>
        <end position="676"/>
    </location>
</feature>
<evidence type="ECO:0000256" key="3">
    <source>
        <dbReference type="ARBA" id="ARBA00023055"/>
    </source>
</evidence>
<name>A0A4V4HB53_DENBC</name>
<evidence type="ECO:0000313" key="11">
    <source>
        <dbReference type="Proteomes" id="UP000297245"/>
    </source>
</evidence>
<feature type="compositionally biased region" description="Basic and acidic residues" evidence="6">
    <location>
        <begin position="59"/>
        <end position="68"/>
    </location>
</feature>
<protein>
    <recommendedName>
        <fullName evidence="12">C2 domain-containing protein</fullName>
    </recommendedName>
</protein>
<dbReference type="Proteomes" id="UP000297245">
    <property type="component" value="Unassembled WGS sequence"/>
</dbReference>
<evidence type="ECO:0000259" key="8">
    <source>
        <dbReference type="PROSITE" id="PS50004"/>
    </source>
</evidence>
<keyword evidence="3" id="KW-0445">Lipid transport</keyword>
<evidence type="ECO:0000256" key="5">
    <source>
        <dbReference type="ARBA" id="ARBA00023136"/>
    </source>
</evidence>
<feature type="compositionally biased region" description="Low complexity" evidence="6">
    <location>
        <begin position="1140"/>
        <end position="1149"/>
    </location>
</feature>
<dbReference type="GO" id="GO:0016020">
    <property type="term" value="C:membrane"/>
    <property type="evidence" value="ECO:0007669"/>
    <property type="project" value="UniProtKB-SubCell"/>
</dbReference>
<evidence type="ECO:0000313" key="10">
    <source>
        <dbReference type="EMBL" id="THU78065.1"/>
    </source>
</evidence>
<keyword evidence="7" id="KW-0812">Transmembrane</keyword>
<dbReference type="AlphaFoldDB" id="A0A4V4HB53"/>
<dbReference type="Pfam" id="PF25669">
    <property type="entry name" value="SMP_MUG190-like"/>
    <property type="match status" value="1"/>
</dbReference>
<dbReference type="SUPFAM" id="SSF49562">
    <property type="entry name" value="C2 domain (Calcium/lipid-binding domain, CaLB)"/>
    <property type="match status" value="2"/>
</dbReference>
<reference evidence="10 11" key="1">
    <citation type="journal article" date="2019" name="Nat. Ecol. Evol.">
        <title>Megaphylogeny resolves global patterns of mushroom evolution.</title>
        <authorList>
            <person name="Varga T."/>
            <person name="Krizsan K."/>
            <person name="Foldi C."/>
            <person name="Dima B."/>
            <person name="Sanchez-Garcia M."/>
            <person name="Sanchez-Ramirez S."/>
            <person name="Szollosi G.J."/>
            <person name="Szarkandi J.G."/>
            <person name="Papp V."/>
            <person name="Albert L."/>
            <person name="Andreopoulos W."/>
            <person name="Angelini C."/>
            <person name="Antonin V."/>
            <person name="Barry K.W."/>
            <person name="Bougher N.L."/>
            <person name="Buchanan P."/>
            <person name="Buyck B."/>
            <person name="Bense V."/>
            <person name="Catcheside P."/>
            <person name="Chovatia M."/>
            <person name="Cooper J."/>
            <person name="Damon W."/>
            <person name="Desjardin D."/>
            <person name="Finy P."/>
            <person name="Geml J."/>
            <person name="Haridas S."/>
            <person name="Hughes K."/>
            <person name="Justo A."/>
            <person name="Karasinski D."/>
            <person name="Kautmanova I."/>
            <person name="Kiss B."/>
            <person name="Kocsube S."/>
            <person name="Kotiranta H."/>
            <person name="LaButti K.M."/>
            <person name="Lechner B.E."/>
            <person name="Liimatainen K."/>
            <person name="Lipzen A."/>
            <person name="Lukacs Z."/>
            <person name="Mihaltcheva S."/>
            <person name="Morgado L.N."/>
            <person name="Niskanen T."/>
            <person name="Noordeloos M.E."/>
            <person name="Ohm R.A."/>
            <person name="Ortiz-Santana B."/>
            <person name="Ovrebo C."/>
            <person name="Racz N."/>
            <person name="Riley R."/>
            <person name="Savchenko A."/>
            <person name="Shiryaev A."/>
            <person name="Soop K."/>
            <person name="Spirin V."/>
            <person name="Szebenyi C."/>
            <person name="Tomsovsky M."/>
            <person name="Tulloss R.E."/>
            <person name="Uehling J."/>
            <person name="Grigoriev I.V."/>
            <person name="Vagvolgyi C."/>
            <person name="Papp T."/>
            <person name="Martin F.M."/>
            <person name="Miettinen O."/>
            <person name="Hibbett D.S."/>
            <person name="Nagy L.G."/>
        </authorList>
    </citation>
    <scope>NUCLEOTIDE SEQUENCE [LARGE SCALE GENOMIC DNA]</scope>
    <source>
        <strain evidence="10 11">CBS 962.96</strain>
    </source>
</reference>
<feature type="transmembrane region" description="Helical" evidence="7">
    <location>
        <begin position="325"/>
        <end position="347"/>
    </location>
</feature>
<feature type="compositionally biased region" description="Acidic residues" evidence="6">
    <location>
        <begin position="1150"/>
        <end position="1165"/>
    </location>
</feature>
<accession>A0A4V4HB53</accession>
<dbReference type="GO" id="GO:0008289">
    <property type="term" value="F:lipid binding"/>
    <property type="evidence" value="ECO:0007669"/>
    <property type="project" value="UniProtKB-KW"/>
</dbReference>
<dbReference type="PANTHER" id="PTHR47348">
    <property type="entry name" value="MEIOTICALLY UP-REGULATED GENE 190 PROTEIN"/>
    <property type="match status" value="1"/>
</dbReference>
<feature type="domain" description="C2" evidence="8">
    <location>
        <begin position="681"/>
        <end position="820"/>
    </location>
</feature>
<feature type="region of interest" description="Disordered" evidence="6">
    <location>
        <begin position="170"/>
        <end position="193"/>
    </location>
</feature>
<dbReference type="PROSITE" id="PS50004">
    <property type="entry name" value="C2"/>
    <property type="match status" value="2"/>
</dbReference>
<dbReference type="SMART" id="SM00239">
    <property type="entry name" value="C2"/>
    <property type="match status" value="2"/>
</dbReference>
<dbReference type="PANTHER" id="PTHR47348:SF2">
    <property type="entry name" value="MEIOTICALLY UP-REGULATED 190 PROTEIN"/>
    <property type="match status" value="1"/>
</dbReference>
<evidence type="ECO:0000259" key="9">
    <source>
        <dbReference type="PROSITE" id="PS51847"/>
    </source>
</evidence>
<proteinExistence type="predicted"/>
<keyword evidence="5 7" id="KW-0472">Membrane</keyword>
<feature type="compositionally biased region" description="Basic and acidic residues" evidence="6">
    <location>
        <begin position="13"/>
        <end position="24"/>
    </location>
</feature>
<dbReference type="InterPro" id="IPR000008">
    <property type="entry name" value="C2_dom"/>
</dbReference>
<feature type="region of interest" description="Disordered" evidence="6">
    <location>
        <begin position="1049"/>
        <end position="1080"/>
    </location>
</feature>
<dbReference type="GO" id="GO:0006869">
    <property type="term" value="P:lipid transport"/>
    <property type="evidence" value="ECO:0007669"/>
    <property type="project" value="UniProtKB-KW"/>
</dbReference>
<evidence type="ECO:0000256" key="6">
    <source>
        <dbReference type="SAM" id="MobiDB-lite"/>
    </source>
</evidence>
<feature type="domain" description="C2" evidence="8">
    <location>
        <begin position="431"/>
        <end position="562"/>
    </location>
</feature>
<evidence type="ECO:0000256" key="7">
    <source>
        <dbReference type="SAM" id="Phobius"/>
    </source>
</evidence>
<dbReference type="CDD" id="cd21676">
    <property type="entry name" value="SMP_Mug190"/>
    <property type="match status" value="1"/>
</dbReference>